<dbReference type="Proteomes" id="UP000527143">
    <property type="component" value="Unassembled WGS sequence"/>
</dbReference>
<gene>
    <name evidence="2" type="ORF">FHT02_001352</name>
</gene>
<protein>
    <submittedName>
        <fullName evidence="2">Cytochrome b</fullName>
    </submittedName>
</protein>
<keyword evidence="3" id="KW-1185">Reference proteome</keyword>
<evidence type="ECO:0000313" key="2">
    <source>
        <dbReference type="EMBL" id="MBB5710124.1"/>
    </source>
</evidence>
<name>A0A840YB94_9SPHN</name>
<evidence type="ECO:0000256" key="1">
    <source>
        <dbReference type="SAM" id="Phobius"/>
    </source>
</evidence>
<proteinExistence type="predicted"/>
<dbReference type="RefSeq" id="WP_184085779.1">
    <property type="nucleotide sequence ID" value="NZ_JACIJF010000003.1"/>
</dbReference>
<keyword evidence="1" id="KW-1133">Transmembrane helix</keyword>
<keyword evidence="1" id="KW-0812">Transmembrane</keyword>
<keyword evidence="1" id="KW-0472">Membrane</keyword>
<reference evidence="2 3" key="1">
    <citation type="submission" date="2020-08" db="EMBL/GenBank/DDBJ databases">
        <title>Genomic Encyclopedia of Type Strains, Phase IV (KMG-IV): sequencing the most valuable type-strain genomes for metagenomic binning, comparative biology and taxonomic classification.</title>
        <authorList>
            <person name="Goeker M."/>
        </authorList>
    </citation>
    <scope>NUCLEOTIDE SEQUENCE [LARGE SCALE GENOMIC DNA]</scope>
    <source>
        <strain evidence="2 3">DSM 26736</strain>
    </source>
</reference>
<comment type="caution">
    <text evidence="2">The sequence shown here is derived from an EMBL/GenBank/DDBJ whole genome shotgun (WGS) entry which is preliminary data.</text>
</comment>
<feature type="transmembrane region" description="Helical" evidence="1">
    <location>
        <begin position="189"/>
        <end position="209"/>
    </location>
</feature>
<feature type="transmembrane region" description="Helical" evidence="1">
    <location>
        <begin position="95"/>
        <end position="118"/>
    </location>
</feature>
<feature type="transmembrane region" description="Helical" evidence="1">
    <location>
        <begin position="234"/>
        <end position="260"/>
    </location>
</feature>
<organism evidence="2 3">
    <name type="scientific">Sphingomonas xinjiangensis</name>
    <dbReference type="NCBI Taxonomy" id="643568"/>
    <lineage>
        <taxon>Bacteria</taxon>
        <taxon>Pseudomonadati</taxon>
        <taxon>Pseudomonadota</taxon>
        <taxon>Alphaproteobacteria</taxon>
        <taxon>Sphingomonadales</taxon>
        <taxon>Sphingomonadaceae</taxon>
        <taxon>Sphingomonas</taxon>
    </lineage>
</organism>
<dbReference type="EMBL" id="JACIJF010000003">
    <property type="protein sequence ID" value="MBB5710124.1"/>
    <property type="molecule type" value="Genomic_DNA"/>
</dbReference>
<feature type="transmembrane region" description="Helical" evidence="1">
    <location>
        <begin position="53"/>
        <end position="75"/>
    </location>
</feature>
<feature type="transmembrane region" description="Helical" evidence="1">
    <location>
        <begin position="138"/>
        <end position="168"/>
    </location>
</feature>
<feature type="transmembrane region" description="Helical" evidence="1">
    <location>
        <begin position="12"/>
        <end position="33"/>
    </location>
</feature>
<evidence type="ECO:0000313" key="3">
    <source>
        <dbReference type="Proteomes" id="UP000527143"/>
    </source>
</evidence>
<sequence>MGTVWDRTAEFVGDNVAAILPVALMAFFVPASVEGSLAAIPPREGTMLPMLLALLQLVFALLSFWGTLAITAMGLDLVSDRSAGRVALSRLPVTLLVTLLLVVAILVLASPVPVVLAVSGYDLVAMSRGGSFDVGPGIAAFAALYLLLLTGAVLWCSARLAILTPTIVRERRGMTSIARSWQLTRGHALRILGVLILYAVVSWVAQLAAKTVFGSIFELVAGGGEGEGLTLADILTSIVVAAVQSGFLVLFAAFTAKLYLALASQSELRRDPAAFA</sequence>
<accession>A0A840YB94</accession>
<dbReference type="AlphaFoldDB" id="A0A840YB94"/>